<dbReference type="InterPro" id="IPR013171">
    <property type="entry name" value="Cyd/dCyd_deaminase_Zn-bd"/>
</dbReference>
<dbReference type="PANTHER" id="PTHR11644:SF2">
    <property type="entry name" value="CYTIDINE DEAMINASE"/>
    <property type="match status" value="1"/>
</dbReference>
<sequence>MTSSTTQHIFTPEQSADIKALLTLQRGKLNHAQVEHLCTRHSCDIDALMLALLPLAAQFAGPSISHFYVGAVVLDTSNAPYGELYVGANLEFKHQALSLVVHAEQAAINNAWLQGAKSIDKIAITDAPCGYCRQFMNELASADELKIALPHHSATLRELLPQPFGPSDLANPHSLFASPKVNLSASGDVSTDLLAAAEHSYAPYSGNYSAVEIVTNKGNFIGRYAENAAYSPSLSPLQSALSQMVLAGNTLEQVAILRVTLLECQGHENQADVAKAVINSFDYPITFEQISAVKC</sequence>
<comment type="similarity">
    <text evidence="1">Belongs to the cytidine and deoxycytidylate deaminase family.</text>
</comment>
<dbReference type="EMBL" id="JBHRSD010000047">
    <property type="protein sequence ID" value="MFC3034788.1"/>
    <property type="molecule type" value="Genomic_DNA"/>
</dbReference>
<proteinExistence type="inferred from homology"/>
<gene>
    <name evidence="7" type="primary">cdd</name>
    <name evidence="7" type="ORF">ACFOEE_19970</name>
</gene>
<dbReference type="Pfam" id="PF08211">
    <property type="entry name" value="dCMP_cyt_deam_2"/>
    <property type="match status" value="1"/>
</dbReference>
<dbReference type="Proteomes" id="UP001595453">
    <property type="component" value="Unassembled WGS sequence"/>
</dbReference>
<dbReference type="EC" id="3.5.4.5" evidence="7"/>
<keyword evidence="3" id="KW-0479">Metal-binding</keyword>
<name>A0ABV7CQK8_9GAMM</name>
<protein>
    <submittedName>
        <fullName evidence="7">Cytidine deaminase</fullName>
        <ecNumber evidence="7">3.5.4.5</ecNumber>
    </submittedName>
</protein>
<dbReference type="PIRSF" id="PIRSF006334">
    <property type="entry name" value="Cdd_plus_pseudo"/>
    <property type="match status" value="1"/>
</dbReference>
<dbReference type="InterPro" id="IPR050202">
    <property type="entry name" value="Cyt/Deoxycyt_deaminase"/>
</dbReference>
<comment type="subunit">
    <text evidence="2">Homodimer.</text>
</comment>
<dbReference type="PROSITE" id="PS00903">
    <property type="entry name" value="CYT_DCMP_DEAMINASES_1"/>
    <property type="match status" value="1"/>
</dbReference>
<dbReference type="GO" id="GO:0004126">
    <property type="term" value="F:cytidine deaminase activity"/>
    <property type="evidence" value="ECO:0007669"/>
    <property type="project" value="UniProtKB-EC"/>
</dbReference>
<evidence type="ECO:0000256" key="4">
    <source>
        <dbReference type="ARBA" id="ARBA00022801"/>
    </source>
</evidence>
<evidence type="ECO:0000256" key="2">
    <source>
        <dbReference type="ARBA" id="ARBA00011738"/>
    </source>
</evidence>
<dbReference type="CDD" id="cd01283">
    <property type="entry name" value="cytidine_deaminase"/>
    <property type="match status" value="2"/>
</dbReference>
<evidence type="ECO:0000256" key="5">
    <source>
        <dbReference type="ARBA" id="ARBA00022833"/>
    </source>
</evidence>
<reference evidence="8" key="1">
    <citation type="journal article" date="2019" name="Int. J. Syst. Evol. Microbiol.">
        <title>The Global Catalogue of Microorganisms (GCM) 10K type strain sequencing project: providing services to taxonomists for standard genome sequencing and annotation.</title>
        <authorList>
            <consortium name="The Broad Institute Genomics Platform"/>
            <consortium name="The Broad Institute Genome Sequencing Center for Infectious Disease"/>
            <person name="Wu L."/>
            <person name="Ma J."/>
        </authorList>
    </citation>
    <scope>NUCLEOTIDE SEQUENCE [LARGE SCALE GENOMIC DNA]</scope>
    <source>
        <strain evidence="8">KCTC 42730</strain>
    </source>
</reference>
<keyword evidence="5" id="KW-0862">Zinc</keyword>
<evidence type="ECO:0000313" key="7">
    <source>
        <dbReference type="EMBL" id="MFC3034788.1"/>
    </source>
</evidence>
<dbReference type="InterPro" id="IPR002125">
    <property type="entry name" value="CMP_dCMP_dom"/>
</dbReference>
<dbReference type="NCBIfam" id="NF006537">
    <property type="entry name" value="PRK09027.1"/>
    <property type="match status" value="1"/>
</dbReference>
<dbReference type="InterPro" id="IPR016192">
    <property type="entry name" value="APOBEC/CMP_deaminase_Zn-bd"/>
</dbReference>
<evidence type="ECO:0000313" key="8">
    <source>
        <dbReference type="Proteomes" id="UP001595453"/>
    </source>
</evidence>
<evidence type="ECO:0000256" key="1">
    <source>
        <dbReference type="ARBA" id="ARBA00006576"/>
    </source>
</evidence>
<evidence type="ECO:0000256" key="3">
    <source>
        <dbReference type="ARBA" id="ARBA00022723"/>
    </source>
</evidence>
<dbReference type="PROSITE" id="PS51747">
    <property type="entry name" value="CYT_DCMP_DEAMINASES_2"/>
    <property type="match status" value="2"/>
</dbReference>
<dbReference type="Gene3D" id="3.40.140.10">
    <property type="entry name" value="Cytidine Deaminase, domain 2"/>
    <property type="match status" value="2"/>
</dbReference>
<dbReference type="InterPro" id="IPR016193">
    <property type="entry name" value="Cytidine_deaminase-like"/>
</dbReference>
<feature type="domain" description="CMP/dCMP-type deaminase" evidence="6">
    <location>
        <begin position="44"/>
        <end position="167"/>
    </location>
</feature>
<dbReference type="Pfam" id="PF00383">
    <property type="entry name" value="dCMP_cyt_deam_1"/>
    <property type="match status" value="1"/>
</dbReference>
<dbReference type="PANTHER" id="PTHR11644">
    <property type="entry name" value="CYTIDINE DEAMINASE"/>
    <property type="match status" value="1"/>
</dbReference>
<keyword evidence="4 7" id="KW-0378">Hydrolase</keyword>
<organism evidence="7 8">
    <name type="scientific">Pseudoalteromonas fenneropenaei</name>
    <dbReference type="NCBI Taxonomy" id="1737459"/>
    <lineage>
        <taxon>Bacteria</taxon>
        <taxon>Pseudomonadati</taxon>
        <taxon>Pseudomonadota</taxon>
        <taxon>Gammaproteobacteria</taxon>
        <taxon>Alteromonadales</taxon>
        <taxon>Pseudoalteromonadaceae</taxon>
        <taxon>Pseudoalteromonas</taxon>
    </lineage>
</organism>
<accession>A0ABV7CQK8</accession>
<comment type="caution">
    <text evidence="7">The sequence shown here is derived from an EMBL/GenBank/DDBJ whole genome shotgun (WGS) entry which is preliminary data.</text>
</comment>
<evidence type="ECO:0000259" key="6">
    <source>
        <dbReference type="PROSITE" id="PS51747"/>
    </source>
</evidence>
<keyword evidence="8" id="KW-1185">Reference proteome</keyword>
<dbReference type="SUPFAM" id="SSF53927">
    <property type="entry name" value="Cytidine deaminase-like"/>
    <property type="match status" value="2"/>
</dbReference>
<feature type="domain" description="CMP/dCMP-type deaminase" evidence="6">
    <location>
        <begin position="184"/>
        <end position="295"/>
    </location>
</feature>
<dbReference type="RefSeq" id="WP_377128736.1">
    <property type="nucleotide sequence ID" value="NZ_JBHRSD010000047.1"/>
</dbReference>